<organism evidence="3 4">
    <name type="scientific">Nematostella vectensis</name>
    <name type="common">Starlet sea anemone</name>
    <dbReference type="NCBI Taxonomy" id="45351"/>
    <lineage>
        <taxon>Eukaryota</taxon>
        <taxon>Metazoa</taxon>
        <taxon>Cnidaria</taxon>
        <taxon>Anthozoa</taxon>
        <taxon>Hexacorallia</taxon>
        <taxon>Actiniaria</taxon>
        <taxon>Edwardsiidae</taxon>
        <taxon>Nematostella</taxon>
    </lineage>
</organism>
<keyword evidence="4" id="KW-1185">Reference proteome</keyword>
<sequence length="117" mass="13731">AYVTLVMCGDEYSQGALALAWSLRQQDTKHELVVMATPDVSVRALRLLKKLYDRVLSISYIETKVNCRLRGKRYREENKWMNHIMTKARMLKLTEYSKIIWLDADMLVTENIDSLFD</sequence>
<dbReference type="EC" id="2.4.1.186" evidence="2"/>
<dbReference type="InterPro" id="IPR029044">
    <property type="entry name" value="Nucleotide-diphossugar_trans"/>
</dbReference>
<dbReference type="STRING" id="45351.A7SEJ7"/>
<feature type="non-terminal residue" evidence="3">
    <location>
        <position position="117"/>
    </location>
</feature>
<feature type="non-terminal residue" evidence="3">
    <location>
        <position position="1"/>
    </location>
</feature>
<dbReference type="InParanoid" id="A7SEJ7"/>
<dbReference type="SUPFAM" id="SSF53448">
    <property type="entry name" value="Nucleotide-diphospho-sugar transferases"/>
    <property type="match status" value="1"/>
</dbReference>
<accession>A7SEJ7</accession>
<dbReference type="AlphaFoldDB" id="A7SEJ7"/>
<dbReference type="GO" id="GO:0005978">
    <property type="term" value="P:glycogen biosynthetic process"/>
    <property type="evidence" value="ECO:0007669"/>
    <property type="project" value="UniProtKB-ARBA"/>
</dbReference>
<dbReference type="PhylomeDB" id="A7SEJ7"/>
<evidence type="ECO:0000313" key="4">
    <source>
        <dbReference type="Proteomes" id="UP000001593"/>
    </source>
</evidence>
<dbReference type="InterPro" id="IPR050587">
    <property type="entry name" value="GNT1/Glycosyltrans_8"/>
</dbReference>
<evidence type="ECO:0000256" key="1">
    <source>
        <dbReference type="ARBA" id="ARBA00038162"/>
    </source>
</evidence>
<gene>
    <name evidence="3" type="ORF">NEMVEDRAFT_v1g56657</name>
</gene>
<dbReference type="InterPro" id="IPR002495">
    <property type="entry name" value="Glyco_trans_8"/>
</dbReference>
<dbReference type="Pfam" id="PF01501">
    <property type="entry name" value="Glyco_transf_8"/>
    <property type="match status" value="1"/>
</dbReference>
<dbReference type="eggNOG" id="KOG1950">
    <property type="taxonomic scope" value="Eukaryota"/>
</dbReference>
<dbReference type="PANTHER" id="PTHR11183">
    <property type="entry name" value="GLYCOGENIN SUBFAMILY MEMBER"/>
    <property type="match status" value="1"/>
</dbReference>
<proteinExistence type="inferred from homology"/>
<dbReference type="Gene3D" id="3.90.550.10">
    <property type="entry name" value="Spore Coat Polysaccharide Biosynthesis Protein SpsA, Chain A"/>
    <property type="match status" value="1"/>
</dbReference>
<dbReference type="Proteomes" id="UP000001593">
    <property type="component" value="Unassembled WGS sequence"/>
</dbReference>
<dbReference type="HOGENOM" id="CLU_168684_0_0_1"/>
<protein>
    <recommendedName>
        <fullName evidence="2">glycogenin glucosyltransferase</fullName>
        <ecNumber evidence="2">2.4.1.186</ecNumber>
    </recommendedName>
</protein>
<evidence type="ECO:0000256" key="2">
    <source>
        <dbReference type="ARBA" id="ARBA00038934"/>
    </source>
</evidence>
<dbReference type="EMBL" id="DS469637">
    <property type="protein sequence ID" value="EDO37890.1"/>
    <property type="molecule type" value="Genomic_DNA"/>
</dbReference>
<name>A7SEJ7_NEMVE</name>
<reference evidence="3 4" key="1">
    <citation type="journal article" date="2007" name="Science">
        <title>Sea anemone genome reveals ancestral eumetazoan gene repertoire and genomic organization.</title>
        <authorList>
            <person name="Putnam N.H."/>
            <person name="Srivastava M."/>
            <person name="Hellsten U."/>
            <person name="Dirks B."/>
            <person name="Chapman J."/>
            <person name="Salamov A."/>
            <person name="Terry A."/>
            <person name="Shapiro H."/>
            <person name="Lindquist E."/>
            <person name="Kapitonov V.V."/>
            <person name="Jurka J."/>
            <person name="Genikhovich G."/>
            <person name="Grigoriev I.V."/>
            <person name="Lucas S.M."/>
            <person name="Steele R.E."/>
            <person name="Finnerty J.R."/>
            <person name="Technau U."/>
            <person name="Martindale M.Q."/>
            <person name="Rokhsar D.S."/>
        </authorList>
    </citation>
    <scope>NUCLEOTIDE SEQUENCE [LARGE SCALE GENOMIC DNA]</scope>
    <source>
        <strain evidence="4">CH2 X CH6</strain>
    </source>
</reference>
<comment type="similarity">
    <text evidence="1">Belongs to the glycosyltransferase 8 family. Glycogenin subfamily.</text>
</comment>
<evidence type="ECO:0000313" key="3">
    <source>
        <dbReference type="EMBL" id="EDO37890.1"/>
    </source>
</evidence>
<dbReference type="GO" id="GO:0016757">
    <property type="term" value="F:glycosyltransferase activity"/>
    <property type="evidence" value="ECO:0000318"/>
    <property type="project" value="GO_Central"/>
</dbReference>
<dbReference type="GO" id="GO:0008466">
    <property type="term" value="F:glycogenin glucosyltransferase activity"/>
    <property type="evidence" value="ECO:0007669"/>
    <property type="project" value="UniProtKB-EC"/>
</dbReference>
<dbReference type="GO" id="GO:0005737">
    <property type="term" value="C:cytoplasm"/>
    <property type="evidence" value="ECO:0000318"/>
    <property type="project" value="GO_Central"/>
</dbReference>